<evidence type="ECO:0000313" key="2">
    <source>
        <dbReference type="EMBL" id="KZT06200.1"/>
    </source>
</evidence>
<dbReference type="Pfam" id="PF12937">
    <property type="entry name" value="F-box-like"/>
    <property type="match status" value="1"/>
</dbReference>
<proteinExistence type="predicted"/>
<organism evidence="2 3">
    <name type="scientific">Laetiporus sulphureus 93-53</name>
    <dbReference type="NCBI Taxonomy" id="1314785"/>
    <lineage>
        <taxon>Eukaryota</taxon>
        <taxon>Fungi</taxon>
        <taxon>Dikarya</taxon>
        <taxon>Basidiomycota</taxon>
        <taxon>Agaricomycotina</taxon>
        <taxon>Agaricomycetes</taxon>
        <taxon>Polyporales</taxon>
        <taxon>Laetiporus</taxon>
    </lineage>
</organism>
<dbReference type="PANTHER" id="PTHR38926">
    <property type="entry name" value="F-BOX DOMAIN CONTAINING PROTEIN, EXPRESSED"/>
    <property type="match status" value="1"/>
</dbReference>
<evidence type="ECO:0000259" key="1">
    <source>
        <dbReference type="Pfam" id="PF12937"/>
    </source>
</evidence>
<feature type="domain" description="F-box" evidence="1">
    <location>
        <begin position="27"/>
        <end position="89"/>
    </location>
</feature>
<dbReference type="InterPro" id="IPR001810">
    <property type="entry name" value="F-box_dom"/>
</dbReference>
<dbReference type="AlphaFoldDB" id="A0A165E3X2"/>
<dbReference type="SUPFAM" id="SSF52047">
    <property type="entry name" value="RNI-like"/>
    <property type="match status" value="1"/>
</dbReference>
<dbReference type="InterPro" id="IPR032675">
    <property type="entry name" value="LRR_dom_sf"/>
</dbReference>
<reference evidence="2 3" key="1">
    <citation type="journal article" date="2016" name="Mol. Biol. Evol.">
        <title>Comparative Genomics of Early-Diverging Mushroom-Forming Fungi Provides Insights into the Origins of Lignocellulose Decay Capabilities.</title>
        <authorList>
            <person name="Nagy L.G."/>
            <person name="Riley R."/>
            <person name="Tritt A."/>
            <person name="Adam C."/>
            <person name="Daum C."/>
            <person name="Floudas D."/>
            <person name="Sun H."/>
            <person name="Yadav J.S."/>
            <person name="Pangilinan J."/>
            <person name="Larsson K.H."/>
            <person name="Matsuura K."/>
            <person name="Barry K."/>
            <person name="Labutti K."/>
            <person name="Kuo R."/>
            <person name="Ohm R.A."/>
            <person name="Bhattacharya S.S."/>
            <person name="Shirouzu T."/>
            <person name="Yoshinaga Y."/>
            <person name="Martin F.M."/>
            <person name="Grigoriev I.V."/>
            <person name="Hibbett D.S."/>
        </authorList>
    </citation>
    <scope>NUCLEOTIDE SEQUENCE [LARGE SCALE GENOMIC DNA]</scope>
    <source>
        <strain evidence="2 3">93-53</strain>
    </source>
</reference>
<dbReference type="InParanoid" id="A0A165E3X2"/>
<dbReference type="STRING" id="1314785.A0A165E3X2"/>
<dbReference type="Gene3D" id="3.80.10.10">
    <property type="entry name" value="Ribonuclease Inhibitor"/>
    <property type="match status" value="1"/>
</dbReference>
<dbReference type="GeneID" id="63818523"/>
<dbReference type="Gene3D" id="1.20.1280.50">
    <property type="match status" value="1"/>
</dbReference>
<gene>
    <name evidence="2" type="ORF">LAESUDRAFT_183911</name>
</gene>
<sequence length="506" mass="57691">MTKRAEKPLMLTLASLRRAQNSYSQTARLPTEVLEEIFLHGSPSYSRDNLADDWVSMSAQWVYLRTITHVCHRWREVALDIPKLWTHFDDSCKAVQQVFLQRSASAEISIATWTKNPSPFLQMLLTSHAPRLQELRLRSYDDSDDAFQFTVNAVQLLRLKLGGFIRSNTQLSTTLFAACAPSLQQLCLERIHWVPNQKFEHLTALYLETPQAPLRDLLNLLSNCCKLSDLFIWDPKFTFNTDDLESRTVSLPKLRRFAMSDDSIHGARAVISALNISPDAAIQLGQRCVMGQPLLNVLSQLPLVGATTKVFVDPEFVIGTSSLSGIRGPYDIIAALPLPQIQELWLPAPTEITSTHVSDHFIRLFPRMLSLETLVITDVLRIEDTLVGLMHPGGNKIRPKCPKLHTLRVMFQSWRYDPPPASVVKLLAHHQQVLQLSHLSIEYLPTYADGAKPHVMVMKTMYDHHFPSVEYKALQNTPEMTIPQICFGIRGHYWPSFLDRRMDRFF</sequence>
<name>A0A165E3X2_9APHY</name>
<dbReference type="OrthoDB" id="2754196at2759"/>
<evidence type="ECO:0000313" key="3">
    <source>
        <dbReference type="Proteomes" id="UP000076871"/>
    </source>
</evidence>
<protein>
    <recommendedName>
        <fullName evidence="1">F-box domain-containing protein</fullName>
    </recommendedName>
</protein>
<keyword evidence="3" id="KW-1185">Reference proteome</keyword>
<accession>A0A165E3X2</accession>
<dbReference type="RefSeq" id="XP_040763940.1">
    <property type="nucleotide sequence ID" value="XM_040901491.1"/>
</dbReference>
<dbReference type="PANTHER" id="PTHR38926:SF5">
    <property type="entry name" value="F-BOX AND LEUCINE-RICH REPEAT PROTEIN 6"/>
    <property type="match status" value="1"/>
</dbReference>
<dbReference type="EMBL" id="KV427625">
    <property type="protein sequence ID" value="KZT06200.1"/>
    <property type="molecule type" value="Genomic_DNA"/>
</dbReference>
<dbReference type="Proteomes" id="UP000076871">
    <property type="component" value="Unassembled WGS sequence"/>
</dbReference>